<feature type="region of interest" description="Disordered" evidence="2">
    <location>
        <begin position="1"/>
        <end position="32"/>
    </location>
</feature>
<reference evidence="4 5" key="1">
    <citation type="submission" date="2016-11" db="EMBL/GenBank/DDBJ databases">
        <authorList>
            <person name="Jaros S."/>
            <person name="Januszkiewicz K."/>
            <person name="Wedrychowicz H."/>
        </authorList>
    </citation>
    <scope>NUCLEOTIDE SEQUENCE [LARGE SCALE GENOMIC DNA]</scope>
    <source>
        <strain evidence="4 5">DSM 24574</strain>
    </source>
</reference>
<dbReference type="PROSITE" id="PS50966">
    <property type="entry name" value="ZF_SWIM"/>
    <property type="match status" value="1"/>
</dbReference>
<dbReference type="InterPro" id="IPR007527">
    <property type="entry name" value="Znf_SWIM"/>
</dbReference>
<keyword evidence="1" id="KW-0863">Zinc-finger</keyword>
<dbReference type="STRING" id="947013.SAMN04488109_5834"/>
<dbReference type="EMBL" id="FQWQ01000005">
    <property type="protein sequence ID" value="SHH88703.1"/>
    <property type="molecule type" value="Genomic_DNA"/>
</dbReference>
<dbReference type="RefSeq" id="WP_073141738.1">
    <property type="nucleotide sequence ID" value="NZ_FQWQ01000005.1"/>
</dbReference>
<name>A0A1M5WNY8_9BACT</name>
<sequence>MHFSEDQILSMAPDDASKKSGKELANPSKWGKREESNRALWGECQGSGKLPYQTQIDLVNIAFKCSCPSRKFPCKHGLGLLLLYARDKKLFKTATEPDWVVGWLDKRNEREEQKSEKKEKEKKADPAAQAKRQETRTKRVEEGMGELRLWIKDIVRNGLVSLPGKDPAYFETMTRRMVDAQAPGLAAMVRTLRDINFFQEGWQTAFLDQLLRIYLVLEGFPRLETLPPALQVELRTQVGFTQSLDDVRAEAGLRDEWFVLAKRTTREDAINVERNWLFGRSSRRYALILQFYPKGQFPEMNLMAGSWIDAEVSFFKGAYPLRALIKQYYNGPSNTNIDGLKNWNAVEQVAAEILRVNPLLEGVPVVIENVIPFKDGNRWMLRDEEGNGVFIPPTFQQGWQLLALSGGAPLKVFAMGKDQDFEPLGVWVNNRYTFFA</sequence>
<dbReference type="AlphaFoldDB" id="A0A1M5WNY8"/>
<dbReference type="GO" id="GO:0008270">
    <property type="term" value="F:zinc ion binding"/>
    <property type="evidence" value="ECO:0007669"/>
    <property type="project" value="UniProtKB-KW"/>
</dbReference>
<dbReference type="Proteomes" id="UP000184212">
    <property type="component" value="Unassembled WGS sequence"/>
</dbReference>
<organism evidence="4 5">
    <name type="scientific">Chryseolinea serpens</name>
    <dbReference type="NCBI Taxonomy" id="947013"/>
    <lineage>
        <taxon>Bacteria</taxon>
        <taxon>Pseudomonadati</taxon>
        <taxon>Bacteroidota</taxon>
        <taxon>Cytophagia</taxon>
        <taxon>Cytophagales</taxon>
        <taxon>Fulvivirgaceae</taxon>
        <taxon>Chryseolinea</taxon>
    </lineage>
</organism>
<evidence type="ECO:0000259" key="3">
    <source>
        <dbReference type="PROSITE" id="PS50966"/>
    </source>
</evidence>
<keyword evidence="1" id="KW-0479">Metal-binding</keyword>
<evidence type="ECO:0000313" key="5">
    <source>
        <dbReference type="Proteomes" id="UP000184212"/>
    </source>
</evidence>
<protein>
    <submittedName>
        <fullName evidence="4">SWIM zinc finger</fullName>
    </submittedName>
</protein>
<proteinExistence type="predicted"/>
<keyword evidence="1" id="KW-0862">Zinc</keyword>
<keyword evidence="5" id="KW-1185">Reference proteome</keyword>
<evidence type="ECO:0000256" key="2">
    <source>
        <dbReference type="SAM" id="MobiDB-lite"/>
    </source>
</evidence>
<dbReference type="Pfam" id="PF04434">
    <property type="entry name" value="SWIM"/>
    <property type="match status" value="1"/>
</dbReference>
<feature type="region of interest" description="Disordered" evidence="2">
    <location>
        <begin position="110"/>
        <end position="138"/>
    </location>
</feature>
<gene>
    <name evidence="4" type="ORF">SAMN04488109_5834</name>
</gene>
<feature type="domain" description="SWIM-type" evidence="3">
    <location>
        <begin position="52"/>
        <end position="85"/>
    </location>
</feature>
<dbReference type="OrthoDB" id="9816340at2"/>
<evidence type="ECO:0000256" key="1">
    <source>
        <dbReference type="PROSITE-ProRule" id="PRU00325"/>
    </source>
</evidence>
<evidence type="ECO:0000313" key="4">
    <source>
        <dbReference type="EMBL" id="SHH88703.1"/>
    </source>
</evidence>
<accession>A0A1M5WNY8</accession>